<comment type="caution">
    <text evidence="3">The sequence shown here is derived from an EMBL/GenBank/DDBJ whole genome shotgun (WGS) entry which is preliminary data.</text>
</comment>
<gene>
    <name evidence="3" type="ORF">PENTCL1PPCAC_23650</name>
</gene>
<evidence type="ECO:0000313" key="4">
    <source>
        <dbReference type="Proteomes" id="UP001432027"/>
    </source>
</evidence>
<sequence>GLLVLSALFSLSLLSSGLRLELSTVGKDCHTCNKVCQAAQIFTTNAELEHEQSRLNDTGIFVCEGNTIDASKATRRCTTDLVLHMVKMTCYFRDIDELKRLLGEFVDEKRRNAEEKKEEKEHPKPEATDGQKVWNNIAIAVFALIFLLIIAIAVYLKVRRMKTLATGTHQTMLTDEVAVAVAHSRAIAIVEDHNSRLRTPATGEGPVTPAADLEDKTQSIIADR</sequence>
<evidence type="ECO:0000256" key="1">
    <source>
        <dbReference type="SAM" id="Phobius"/>
    </source>
</evidence>
<evidence type="ECO:0000313" key="3">
    <source>
        <dbReference type="EMBL" id="GMT01476.1"/>
    </source>
</evidence>
<dbReference type="Proteomes" id="UP001432027">
    <property type="component" value="Unassembled WGS sequence"/>
</dbReference>
<dbReference type="EMBL" id="BTSX01000005">
    <property type="protein sequence ID" value="GMT01476.1"/>
    <property type="molecule type" value="Genomic_DNA"/>
</dbReference>
<feature type="transmembrane region" description="Helical" evidence="1">
    <location>
        <begin position="133"/>
        <end position="156"/>
    </location>
</feature>
<keyword evidence="1" id="KW-0472">Membrane</keyword>
<keyword evidence="2" id="KW-0732">Signal</keyword>
<feature type="signal peptide" evidence="2">
    <location>
        <begin position="1"/>
        <end position="17"/>
    </location>
</feature>
<keyword evidence="1" id="KW-1133">Transmembrane helix</keyword>
<organism evidence="3 4">
    <name type="scientific">Pristionchus entomophagus</name>
    <dbReference type="NCBI Taxonomy" id="358040"/>
    <lineage>
        <taxon>Eukaryota</taxon>
        <taxon>Metazoa</taxon>
        <taxon>Ecdysozoa</taxon>
        <taxon>Nematoda</taxon>
        <taxon>Chromadorea</taxon>
        <taxon>Rhabditida</taxon>
        <taxon>Rhabditina</taxon>
        <taxon>Diplogasteromorpha</taxon>
        <taxon>Diplogasteroidea</taxon>
        <taxon>Neodiplogasteridae</taxon>
        <taxon>Pristionchus</taxon>
    </lineage>
</organism>
<evidence type="ECO:0000256" key="2">
    <source>
        <dbReference type="SAM" id="SignalP"/>
    </source>
</evidence>
<proteinExistence type="predicted"/>
<keyword evidence="1" id="KW-0812">Transmembrane</keyword>
<reference evidence="3" key="1">
    <citation type="submission" date="2023-10" db="EMBL/GenBank/DDBJ databases">
        <title>Genome assembly of Pristionchus species.</title>
        <authorList>
            <person name="Yoshida K."/>
            <person name="Sommer R.J."/>
        </authorList>
    </citation>
    <scope>NUCLEOTIDE SEQUENCE</scope>
    <source>
        <strain evidence="3">RS0144</strain>
    </source>
</reference>
<protein>
    <submittedName>
        <fullName evidence="3">Uncharacterized protein</fullName>
    </submittedName>
</protein>
<accession>A0AAV5U4S1</accession>
<dbReference type="AlphaFoldDB" id="A0AAV5U4S1"/>
<keyword evidence="4" id="KW-1185">Reference proteome</keyword>
<feature type="chain" id="PRO_5043630121" evidence="2">
    <location>
        <begin position="18"/>
        <end position="224"/>
    </location>
</feature>
<feature type="non-terminal residue" evidence="3">
    <location>
        <position position="1"/>
    </location>
</feature>
<name>A0AAV5U4S1_9BILA</name>